<keyword evidence="1" id="KW-0812">Transmembrane</keyword>
<feature type="transmembrane region" description="Helical" evidence="1">
    <location>
        <begin position="39"/>
        <end position="64"/>
    </location>
</feature>
<protein>
    <submittedName>
        <fullName evidence="2">Uncharacterized protein</fullName>
    </submittedName>
</protein>
<reference evidence="2" key="2">
    <citation type="journal article" date="2021" name="PeerJ">
        <title>Extensive microbial diversity within the chicken gut microbiome revealed by metagenomics and culture.</title>
        <authorList>
            <person name="Gilroy R."/>
            <person name="Ravi A."/>
            <person name="Getino M."/>
            <person name="Pursley I."/>
            <person name="Horton D.L."/>
            <person name="Alikhan N.F."/>
            <person name="Baker D."/>
            <person name="Gharbi K."/>
            <person name="Hall N."/>
            <person name="Watson M."/>
            <person name="Adriaenssens E.M."/>
            <person name="Foster-Nyarko E."/>
            <person name="Jarju S."/>
            <person name="Secka A."/>
            <person name="Antonio M."/>
            <person name="Oren A."/>
            <person name="Chaudhuri R.R."/>
            <person name="La Ragione R."/>
            <person name="Hildebrand F."/>
            <person name="Pallen M.J."/>
        </authorList>
    </citation>
    <scope>NUCLEOTIDE SEQUENCE</scope>
    <source>
        <strain evidence="2">ChiSjej4B22-8148</strain>
    </source>
</reference>
<dbReference type="AlphaFoldDB" id="A0A9D1AC64"/>
<comment type="caution">
    <text evidence="2">The sequence shown here is derived from an EMBL/GenBank/DDBJ whole genome shotgun (WGS) entry which is preliminary data.</text>
</comment>
<dbReference type="Proteomes" id="UP000886757">
    <property type="component" value="Unassembled WGS sequence"/>
</dbReference>
<accession>A0A9D1AC64</accession>
<feature type="transmembrane region" description="Helical" evidence="1">
    <location>
        <begin position="6"/>
        <end position="27"/>
    </location>
</feature>
<evidence type="ECO:0000313" key="2">
    <source>
        <dbReference type="EMBL" id="HIR13547.1"/>
    </source>
</evidence>
<feature type="non-terminal residue" evidence="2">
    <location>
        <position position="765"/>
    </location>
</feature>
<evidence type="ECO:0000313" key="3">
    <source>
        <dbReference type="Proteomes" id="UP000886757"/>
    </source>
</evidence>
<proteinExistence type="predicted"/>
<evidence type="ECO:0000256" key="1">
    <source>
        <dbReference type="SAM" id="Phobius"/>
    </source>
</evidence>
<feature type="transmembrane region" description="Helical" evidence="1">
    <location>
        <begin position="84"/>
        <end position="108"/>
    </location>
</feature>
<reference evidence="2" key="1">
    <citation type="submission" date="2020-10" db="EMBL/GenBank/DDBJ databases">
        <authorList>
            <person name="Gilroy R."/>
        </authorList>
    </citation>
    <scope>NUCLEOTIDE SEQUENCE</scope>
    <source>
        <strain evidence="2">ChiSjej4B22-8148</strain>
    </source>
</reference>
<name>A0A9D1AC64_9FIRM</name>
<sequence length="765" mass="87247">MTEIIYILKILLCTASFILLCVAAMRLNLNRTERAKQFLMPAIALIYGILVLLFLNDIYVLLARLIRFLEEHISFISRLNLEQYLIYIVNAVMVLGFLIVKAIALPILKRTWGGSENLMDATSGHFYEYDREVDKWFVQPRYGEVKTYYKGLYIAAAVISSLVFVLSQYFPDAPFFQTAFYPVFGMLIVGEVVCFLSGLTKREFVEDILGEDEESYHMANYGLLRDVLRSLFEGHVLYDATMDSGLGMPPTFETLEEMCESPDAAVSNLGKYFRAVKESGTDIDPSYVKSCIRLVQGQSVLFCDPFYRDLTEYILIPMMGHLMRYRKCLIVMGRDSSTDDVKDWLEQGMISQVNTDCLWKAEILGQEAAEADIGILKFSDLFNFEIQKKNEDFLKKVGFVFIVEPSKLLATGQMGLNLLVSRFDDKRKVVFAACDRNCDGLVDALSHTLKTNITEVAATSQGAAITSMMCWDADGEYMHHRIFSNVSRYLGIGTEINSVAMKYQIANTKWISGEKFPVTDMKWIAGQYYKKICSYADLPVSQESFNKAFQVDPNLWDLTVAENAFLVVEDEFQNLFEMIRLFSTRAKQQGFINVISENYLLRDYMFENARTFIADPKAVPTIVADYARTERNTILKLLMRMTGEQVGEEEIADALMVSGISFESPIDTFKELIKKHCSIDEVNLRVYFKEVLLGDGIRTETKKYYAIEDETETAEFARGLKNAYYIAEDEEGEKYYIGAKLYGHVFQSLIPGQFLTFAPEQTGPR</sequence>
<dbReference type="EMBL" id="DVGK01000074">
    <property type="protein sequence ID" value="HIR13547.1"/>
    <property type="molecule type" value="Genomic_DNA"/>
</dbReference>
<keyword evidence="1" id="KW-0472">Membrane</keyword>
<feature type="transmembrane region" description="Helical" evidence="1">
    <location>
        <begin position="151"/>
        <end position="170"/>
    </location>
</feature>
<gene>
    <name evidence="2" type="ORF">IAB31_06450</name>
</gene>
<organism evidence="2 3">
    <name type="scientific">Candidatus Choladousia intestinavium</name>
    <dbReference type="NCBI Taxonomy" id="2840727"/>
    <lineage>
        <taxon>Bacteria</taxon>
        <taxon>Bacillati</taxon>
        <taxon>Bacillota</taxon>
        <taxon>Clostridia</taxon>
        <taxon>Lachnospirales</taxon>
        <taxon>Lachnospiraceae</taxon>
        <taxon>Lachnospiraceae incertae sedis</taxon>
        <taxon>Candidatus Choladousia</taxon>
    </lineage>
</organism>
<keyword evidence="1" id="KW-1133">Transmembrane helix</keyword>
<feature type="transmembrane region" description="Helical" evidence="1">
    <location>
        <begin position="176"/>
        <end position="199"/>
    </location>
</feature>